<accession>A0A2H3SQ32</accession>
<dbReference type="VEuPathDB" id="FungiDB:FOMG_02488"/>
<evidence type="ECO:0000256" key="1">
    <source>
        <dbReference type="SAM" id="MobiDB-lite"/>
    </source>
</evidence>
<dbReference type="Proteomes" id="UP000219369">
    <property type="component" value="Unassembled WGS sequence"/>
</dbReference>
<proteinExistence type="predicted"/>
<dbReference type="Gene3D" id="3.30.420.40">
    <property type="match status" value="2"/>
</dbReference>
<dbReference type="SUPFAM" id="SSF53067">
    <property type="entry name" value="Actin-like ATPase domain"/>
    <property type="match status" value="2"/>
</dbReference>
<dbReference type="VEuPathDB" id="FungiDB:FOZG_03634"/>
<dbReference type="VEuPathDB" id="FungiDB:FOC4_g10013002"/>
<feature type="region of interest" description="Disordered" evidence="1">
    <location>
        <begin position="778"/>
        <end position="797"/>
    </location>
</feature>
<gene>
    <name evidence="3" type="ORF">FRV6_02791</name>
</gene>
<dbReference type="VEuPathDB" id="FungiDB:FOXG_08056"/>
<dbReference type="VEuPathDB" id="FungiDB:FOZG_02396"/>
<protein>
    <submittedName>
        <fullName evidence="3">Related to hsp70 protein</fullName>
    </submittedName>
</protein>
<dbReference type="InterPro" id="IPR043129">
    <property type="entry name" value="ATPase_NBD"/>
</dbReference>
<dbReference type="VEuPathDB" id="FungiDB:FOMG_03710"/>
<feature type="transmembrane region" description="Helical" evidence="2">
    <location>
        <begin position="746"/>
        <end position="770"/>
    </location>
</feature>
<dbReference type="VEuPathDB" id="FungiDB:FOC1_g10014144"/>
<dbReference type="VEuPathDB" id="FungiDB:HZS61_001829"/>
<reference evidence="4" key="1">
    <citation type="submission" date="2016-09" db="EMBL/GenBank/DDBJ databases">
        <authorList>
            <person name="Guldener U."/>
        </authorList>
    </citation>
    <scope>NUCLEOTIDE SEQUENCE [LARGE SCALE GENOMIC DNA]</scope>
    <source>
        <strain evidence="4">V64-1</strain>
    </source>
</reference>
<evidence type="ECO:0000313" key="4">
    <source>
        <dbReference type="Proteomes" id="UP000219369"/>
    </source>
</evidence>
<dbReference type="PANTHER" id="PTHR42749:SF1">
    <property type="entry name" value="CELL SHAPE-DETERMINING PROTEIN MREB"/>
    <property type="match status" value="1"/>
</dbReference>
<evidence type="ECO:0000313" key="3">
    <source>
        <dbReference type="EMBL" id="SCO78578.1"/>
    </source>
</evidence>
<dbReference type="OrthoDB" id="2394218at2759"/>
<dbReference type="EMBL" id="FMJY01000002">
    <property type="protein sequence ID" value="SCO78578.1"/>
    <property type="molecule type" value="Genomic_DNA"/>
</dbReference>
<keyword evidence="2" id="KW-0472">Membrane</keyword>
<dbReference type="AlphaFoldDB" id="A0A2H3SQ32"/>
<dbReference type="CDD" id="cd10170">
    <property type="entry name" value="ASKHA_NBD_HSP70"/>
    <property type="match status" value="1"/>
</dbReference>
<sequence>MAVKPDILVSVDLGTTFTGVAWMTPRTPPQVISNWPGDGGQNERKVPTMLIYNPDGITVSSWGFLCAEDDGVPGKVRRECFKIFLDDATLTAVRQQGLSNAPRSTIEAQRFVTDYLGKIYLHVKETVESEMGRRPWKDKKVTFLFSVPTTWESLDIINVFKGCIRNAGFEFGGADHSALVDLTEAEAAAVATLKTSPIPFERGSLFLTVDAGGGTTDLALMRITSTDGELPQMSQVTAVNGLGVGGTLIDLSFIRLVQQRLAAYPDVHSQLPRDIAVRMSRSPYFVNLKHKFGQRVWMQSFIMKVQMEGVSHDYSHAGLGIDKGCMLFAREEIQSLFDVQVQSIITRIEDQLGWVTQNAPGEQVKYIILSGGLGSSVYVRETIQQMFTNNPHPSATEIAIVPCREPQLAVARGLLFSHQQRWENDRMPVIISHIARASYGVIVQQVYSPAQHFGEDIRDDPYERNKKWAVNQIQWLIKKGDAVYPDTPLVKRFEIRLDEGDTTRSWNAEVVTSQNEISFLPRSLKQGQAAVRLAPRTVAGGSHQAQPVPTDLELRPRQFERDTSESISDLTSVFEDNLTTGTLTITVAPDATCGFDGRGSPGWICASSRRCSWEASDLSLAFCGFSYLATTCLDRTYYTDTDLCDTACLSNTLNAFCTESGRPSCIEIGFNDVFSTWVCGTESTSYSFDTTQDLGKRDFRTLVVFDGTPIKTVSTSSSVTTTHNPPMTTITIPPPPPPPPPPRPNVGAIVGGVIGGLAIIGLAALGVLYFRRRQPRPDPYPTPQIQQVSHQQPEYLG</sequence>
<organism evidence="3 4">
    <name type="scientific">Fusarium oxysporum</name>
    <name type="common">Fusarium vascular wilt</name>
    <dbReference type="NCBI Taxonomy" id="5507"/>
    <lineage>
        <taxon>Eukaryota</taxon>
        <taxon>Fungi</taxon>
        <taxon>Dikarya</taxon>
        <taxon>Ascomycota</taxon>
        <taxon>Pezizomycotina</taxon>
        <taxon>Sordariomycetes</taxon>
        <taxon>Hypocreomycetidae</taxon>
        <taxon>Hypocreales</taxon>
        <taxon>Nectriaceae</taxon>
        <taxon>Fusarium</taxon>
        <taxon>Fusarium oxysporum species complex</taxon>
    </lineage>
</organism>
<name>A0A2H3SQ32_FUSOX</name>
<feature type="compositionally biased region" description="Polar residues" evidence="1">
    <location>
        <begin position="783"/>
        <end position="797"/>
    </location>
</feature>
<dbReference type="VEuPathDB" id="FungiDB:FOIG_03267"/>
<evidence type="ECO:0000256" key="2">
    <source>
        <dbReference type="SAM" id="Phobius"/>
    </source>
</evidence>
<dbReference type="VEuPathDB" id="FungiDB:FOIG_13304"/>
<keyword evidence="2" id="KW-0812">Transmembrane</keyword>
<dbReference type="PANTHER" id="PTHR42749">
    <property type="entry name" value="CELL SHAPE-DETERMINING PROTEIN MREB"/>
    <property type="match status" value="1"/>
</dbReference>
<keyword evidence="2" id="KW-1133">Transmembrane helix</keyword>
<dbReference type="Gene3D" id="3.90.640.10">
    <property type="entry name" value="Actin, Chain A, domain 4"/>
    <property type="match status" value="1"/>
</dbReference>